<dbReference type="AlphaFoldDB" id="A0A1R4K8D3"/>
<evidence type="ECO:0000313" key="2">
    <source>
        <dbReference type="EMBL" id="SJN40691.1"/>
    </source>
</evidence>
<organism evidence="2 3">
    <name type="scientific">Luteococcus japonicus LSP_Lj1</name>
    <dbReference type="NCBI Taxonomy" id="1255658"/>
    <lineage>
        <taxon>Bacteria</taxon>
        <taxon>Bacillati</taxon>
        <taxon>Actinomycetota</taxon>
        <taxon>Actinomycetes</taxon>
        <taxon>Propionibacteriales</taxon>
        <taxon>Propionibacteriaceae</taxon>
        <taxon>Luteococcus</taxon>
    </lineage>
</organism>
<gene>
    <name evidence="2" type="ORF">FM114_12270</name>
</gene>
<accession>A0A1R4K8D3</accession>
<proteinExistence type="predicted"/>
<sequence>MTLRPQFTQRLPQQHSQQQDDSRTHQVDHHHRGAAARRWPRRRQTNQPRTKVTTVRPPSARARIPGAGKADLGQQHQGQQTDHEVEQAQDAGGKLAPKPRTGHRAAPMTGVMVVLRKVATPGT</sequence>
<reference evidence="2 3" key="1">
    <citation type="submission" date="2017-02" db="EMBL/GenBank/DDBJ databases">
        <authorList>
            <person name="Peterson S.W."/>
        </authorList>
    </citation>
    <scope>NUCLEOTIDE SEQUENCE [LARGE SCALE GENOMIC DNA]</scope>
    <source>
        <strain evidence="2 3">LSP_Lj1</strain>
    </source>
</reference>
<evidence type="ECO:0000256" key="1">
    <source>
        <dbReference type="SAM" id="MobiDB-lite"/>
    </source>
</evidence>
<dbReference type="STRING" id="1255658.FM114_12270"/>
<feature type="compositionally biased region" description="Basic and acidic residues" evidence="1">
    <location>
        <begin position="18"/>
        <end position="27"/>
    </location>
</feature>
<name>A0A1R4K8D3_9ACTN</name>
<dbReference type="Proteomes" id="UP000188342">
    <property type="component" value="Unassembled WGS sequence"/>
</dbReference>
<feature type="region of interest" description="Disordered" evidence="1">
    <location>
        <begin position="1"/>
        <end position="109"/>
    </location>
</feature>
<feature type="compositionally biased region" description="Polar residues" evidence="1">
    <location>
        <begin position="1"/>
        <end position="17"/>
    </location>
</feature>
<feature type="compositionally biased region" description="Basic residues" evidence="1">
    <location>
        <begin position="28"/>
        <end position="44"/>
    </location>
</feature>
<keyword evidence="3" id="KW-1185">Reference proteome</keyword>
<protein>
    <submittedName>
        <fullName evidence="2">Uncharacterized protein</fullName>
    </submittedName>
</protein>
<dbReference type="EMBL" id="FUKQ01000046">
    <property type="protein sequence ID" value="SJN40691.1"/>
    <property type="molecule type" value="Genomic_DNA"/>
</dbReference>
<evidence type="ECO:0000313" key="3">
    <source>
        <dbReference type="Proteomes" id="UP000188342"/>
    </source>
</evidence>